<accession>A0A1Y1QN32</accession>
<evidence type="ECO:0000259" key="1">
    <source>
        <dbReference type="Pfam" id="PF13182"/>
    </source>
</evidence>
<comment type="caution">
    <text evidence="2">The sequence shown here is derived from an EMBL/GenBank/DDBJ whole genome shotgun (WGS) entry which is preliminary data.</text>
</comment>
<dbReference type="EMBL" id="MTEJ01000135">
    <property type="protein sequence ID" value="OQX09703.1"/>
    <property type="molecule type" value="Genomic_DNA"/>
</dbReference>
<gene>
    <name evidence="2" type="ORF">BWK73_22100</name>
</gene>
<evidence type="ECO:0000313" key="3">
    <source>
        <dbReference type="Proteomes" id="UP000192491"/>
    </source>
</evidence>
<dbReference type="AlphaFoldDB" id="A0A1Y1QN32"/>
<protein>
    <recommendedName>
        <fullName evidence="1">DUF4007 domain-containing protein</fullName>
    </recommendedName>
</protein>
<reference evidence="2 3" key="1">
    <citation type="submission" date="2017-01" db="EMBL/GenBank/DDBJ databases">
        <title>Novel large sulfur bacteria in the metagenomes of groundwater-fed chemosynthetic microbial mats in the Lake Huron basin.</title>
        <authorList>
            <person name="Sharrar A.M."/>
            <person name="Flood B.E."/>
            <person name="Bailey J.V."/>
            <person name="Jones D.S."/>
            <person name="Biddanda B."/>
            <person name="Ruberg S.A."/>
            <person name="Marcus D.N."/>
            <person name="Dick G.J."/>
        </authorList>
    </citation>
    <scope>NUCLEOTIDE SEQUENCE [LARGE SCALE GENOMIC DNA]</scope>
    <source>
        <strain evidence="2">A8</strain>
    </source>
</reference>
<feature type="domain" description="DUF4007" evidence="1">
    <location>
        <begin position="10"/>
        <end position="284"/>
    </location>
</feature>
<evidence type="ECO:0000313" key="2">
    <source>
        <dbReference type="EMBL" id="OQX09703.1"/>
    </source>
</evidence>
<name>A0A1Y1QN32_9GAMM</name>
<dbReference type="InterPro" id="IPR025248">
    <property type="entry name" value="DUF4007"/>
</dbReference>
<sequence length="314" mass="35959">MKFNPKRVAFGRHETFSLRYSWLTKAYQEVKNDAGVFDADDATVRLGVGKNMVNAIRYWAQAAQILEKCEDGYRPTPLGDFIFDENVGCDPYLEDEATIWLLHWQMASNPEVATCSYWLFNHYHKPEFTTAEATEALADFLKQQASGKYSKNTLKNDAVVTLRMYSDARPSKTKQVSDEFLDAPFTTLKLLSLLPDGKTHKVQIGEQDHLPIEILAYAVASLFNATKQASLAIEDLMYGKSDYPAPGAVFCLTENAFLFKLEQLKQRKNNVFYFRETAGVNRLYKLLDTHDTPIDPMIYLKDYYEHRDFYEAAA</sequence>
<organism evidence="2 3">
    <name type="scientific">Thiothrix lacustris</name>
    <dbReference type="NCBI Taxonomy" id="525917"/>
    <lineage>
        <taxon>Bacteria</taxon>
        <taxon>Pseudomonadati</taxon>
        <taxon>Pseudomonadota</taxon>
        <taxon>Gammaproteobacteria</taxon>
        <taxon>Thiotrichales</taxon>
        <taxon>Thiotrichaceae</taxon>
        <taxon>Thiothrix</taxon>
    </lineage>
</organism>
<proteinExistence type="predicted"/>
<dbReference type="Pfam" id="PF13182">
    <property type="entry name" value="DUF4007"/>
    <property type="match status" value="1"/>
</dbReference>
<dbReference type="Proteomes" id="UP000192491">
    <property type="component" value="Unassembled WGS sequence"/>
</dbReference>